<protein>
    <submittedName>
        <fullName evidence="2">Uncharacterized protein</fullName>
    </submittedName>
</protein>
<feature type="compositionally biased region" description="Basic and acidic residues" evidence="1">
    <location>
        <begin position="81"/>
        <end position="93"/>
    </location>
</feature>
<dbReference type="AlphaFoldDB" id="A0A6A6JB69"/>
<evidence type="ECO:0000313" key="2">
    <source>
        <dbReference type="EMBL" id="KAF2273851.1"/>
    </source>
</evidence>
<feature type="compositionally biased region" description="Polar residues" evidence="1">
    <location>
        <begin position="71"/>
        <end position="80"/>
    </location>
</feature>
<gene>
    <name evidence="2" type="ORF">EI97DRAFT_444651</name>
</gene>
<sequence>MDRDKRRKKKEEEKQQEEIAISSIYSSSSSESEDSDIEIGENNSSKVVIRTAAKPTSSLVASSFASTSNLASFAPSTPSTQKRDHPDLSLEKPRPKHIAIGKFRAPPLLFQANSTSPAEEGQCTRNHHSTTTDTKQRAISCSYLVNKQEKQMQELITVISNNIKALAAAIKPQHPAAPKINKGQTQGLTFAQVAAKATNTSSLPSKANAAAQTAKLTAKEQPFTLVQSKAAKKKEEKELFLKRKLVLITSKEDEGQEIDSLSLRNKINHCLLAVSIAKKHVVAAVSKSRGKQNIVLTTTEDYNADFLIKHKEKWQNLFRFNREQRIET</sequence>
<name>A0A6A6JB69_WESOR</name>
<organism evidence="2 3">
    <name type="scientific">Westerdykella ornata</name>
    <dbReference type="NCBI Taxonomy" id="318751"/>
    <lineage>
        <taxon>Eukaryota</taxon>
        <taxon>Fungi</taxon>
        <taxon>Dikarya</taxon>
        <taxon>Ascomycota</taxon>
        <taxon>Pezizomycotina</taxon>
        <taxon>Dothideomycetes</taxon>
        <taxon>Pleosporomycetidae</taxon>
        <taxon>Pleosporales</taxon>
        <taxon>Sporormiaceae</taxon>
        <taxon>Westerdykella</taxon>
    </lineage>
</organism>
<dbReference type="RefSeq" id="XP_033651390.1">
    <property type="nucleotide sequence ID" value="XM_033799914.1"/>
</dbReference>
<dbReference type="EMBL" id="ML986507">
    <property type="protein sequence ID" value="KAF2273851.1"/>
    <property type="molecule type" value="Genomic_DNA"/>
</dbReference>
<feature type="compositionally biased region" description="Basic and acidic residues" evidence="1">
    <location>
        <begin position="1"/>
        <end position="17"/>
    </location>
</feature>
<keyword evidence="3" id="KW-1185">Reference proteome</keyword>
<proteinExistence type="predicted"/>
<feature type="compositionally biased region" description="Low complexity" evidence="1">
    <location>
        <begin position="18"/>
        <end position="30"/>
    </location>
</feature>
<accession>A0A6A6JB69</accession>
<evidence type="ECO:0000256" key="1">
    <source>
        <dbReference type="SAM" id="MobiDB-lite"/>
    </source>
</evidence>
<reference evidence="2" key="1">
    <citation type="journal article" date="2020" name="Stud. Mycol.">
        <title>101 Dothideomycetes genomes: a test case for predicting lifestyles and emergence of pathogens.</title>
        <authorList>
            <person name="Haridas S."/>
            <person name="Albert R."/>
            <person name="Binder M."/>
            <person name="Bloem J."/>
            <person name="Labutti K."/>
            <person name="Salamov A."/>
            <person name="Andreopoulos B."/>
            <person name="Baker S."/>
            <person name="Barry K."/>
            <person name="Bills G."/>
            <person name="Bluhm B."/>
            <person name="Cannon C."/>
            <person name="Castanera R."/>
            <person name="Culley D."/>
            <person name="Daum C."/>
            <person name="Ezra D."/>
            <person name="Gonzalez J."/>
            <person name="Henrissat B."/>
            <person name="Kuo A."/>
            <person name="Liang C."/>
            <person name="Lipzen A."/>
            <person name="Lutzoni F."/>
            <person name="Magnuson J."/>
            <person name="Mondo S."/>
            <person name="Nolan M."/>
            <person name="Ohm R."/>
            <person name="Pangilinan J."/>
            <person name="Park H.-J."/>
            <person name="Ramirez L."/>
            <person name="Alfaro M."/>
            <person name="Sun H."/>
            <person name="Tritt A."/>
            <person name="Yoshinaga Y."/>
            <person name="Zwiers L.-H."/>
            <person name="Turgeon B."/>
            <person name="Goodwin S."/>
            <person name="Spatafora J."/>
            <person name="Crous P."/>
            <person name="Grigoriev I."/>
        </authorList>
    </citation>
    <scope>NUCLEOTIDE SEQUENCE</scope>
    <source>
        <strain evidence="2">CBS 379.55</strain>
    </source>
</reference>
<dbReference type="Proteomes" id="UP000800097">
    <property type="component" value="Unassembled WGS sequence"/>
</dbReference>
<feature type="region of interest" description="Disordered" evidence="1">
    <location>
        <begin position="71"/>
        <end position="93"/>
    </location>
</feature>
<dbReference type="GeneID" id="54553089"/>
<dbReference type="OrthoDB" id="3737666at2759"/>
<evidence type="ECO:0000313" key="3">
    <source>
        <dbReference type="Proteomes" id="UP000800097"/>
    </source>
</evidence>
<feature type="region of interest" description="Disordered" evidence="1">
    <location>
        <begin position="1"/>
        <end position="46"/>
    </location>
</feature>